<dbReference type="InterPro" id="IPR036026">
    <property type="entry name" value="Seven-hairpin_glycosidases"/>
</dbReference>
<keyword evidence="7 11" id="KW-1015">Disulfide bond</keyword>
<comment type="caution">
    <text evidence="15">The sequence shown here is derived from an EMBL/GenBank/DDBJ whole genome shotgun (WGS) entry which is preliminary data.</text>
</comment>
<evidence type="ECO:0000313" key="15">
    <source>
        <dbReference type="EMBL" id="TFY60511.1"/>
    </source>
</evidence>
<evidence type="ECO:0000313" key="16">
    <source>
        <dbReference type="Proteomes" id="UP000298390"/>
    </source>
</evidence>
<dbReference type="PANTHER" id="PTHR11742:SF55">
    <property type="entry name" value="ENDOPLASMIC RETICULUM MANNOSYL-OLIGOSACCHARIDE 1,2-ALPHA-MANNOSIDASE"/>
    <property type="match status" value="1"/>
</dbReference>
<protein>
    <recommendedName>
        <fullName evidence="12">alpha-1,2-Mannosidase</fullName>
        <ecNumber evidence="12">3.2.1.-</ecNumber>
    </recommendedName>
</protein>
<evidence type="ECO:0000256" key="13">
    <source>
        <dbReference type="SAM" id="MobiDB-lite"/>
    </source>
</evidence>
<evidence type="ECO:0000256" key="12">
    <source>
        <dbReference type="RuleBase" id="RU361193"/>
    </source>
</evidence>
<accession>A0A4Y9YGE0</accession>
<evidence type="ECO:0000256" key="2">
    <source>
        <dbReference type="ARBA" id="ARBA00004922"/>
    </source>
</evidence>
<dbReference type="GO" id="GO:0005509">
    <property type="term" value="F:calcium ion binding"/>
    <property type="evidence" value="ECO:0007669"/>
    <property type="project" value="InterPro"/>
</dbReference>
<dbReference type="GO" id="GO:0036503">
    <property type="term" value="P:ERAD pathway"/>
    <property type="evidence" value="ECO:0007669"/>
    <property type="project" value="UniProtKB-ARBA"/>
</dbReference>
<keyword evidence="14" id="KW-0812">Transmembrane</keyword>
<proteinExistence type="inferred from homology"/>
<keyword evidence="6 10" id="KW-0106">Calcium</keyword>
<evidence type="ECO:0000256" key="10">
    <source>
        <dbReference type="PIRSR" id="PIRSR601382-2"/>
    </source>
</evidence>
<gene>
    <name evidence="15" type="ORF">EVJ58_g5099</name>
</gene>
<keyword evidence="12" id="KW-0326">Glycosidase</keyword>
<dbReference type="PANTHER" id="PTHR11742">
    <property type="entry name" value="MANNOSYL-OLIGOSACCHARIDE ALPHA-1,2-MANNOSIDASE-RELATED"/>
    <property type="match status" value="1"/>
</dbReference>
<feature type="transmembrane region" description="Helical" evidence="14">
    <location>
        <begin position="12"/>
        <end position="31"/>
    </location>
</feature>
<evidence type="ECO:0000256" key="14">
    <source>
        <dbReference type="SAM" id="Phobius"/>
    </source>
</evidence>
<feature type="region of interest" description="Disordered" evidence="13">
    <location>
        <begin position="415"/>
        <end position="436"/>
    </location>
</feature>
<evidence type="ECO:0000256" key="1">
    <source>
        <dbReference type="ARBA" id="ARBA00001913"/>
    </source>
</evidence>
<dbReference type="InterPro" id="IPR050749">
    <property type="entry name" value="Glycosyl_Hydrolase_47"/>
</dbReference>
<evidence type="ECO:0000256" key="8">
    <source>
        <dbReference type="ARBA" id="ARBA00047669"/>
    </source>
</evidence>
<comment type="catalytic activity">
    <reaction evidence="9">
        <text>N(4)-(alpha-D-Man-(1-&gt;2)-alpha-D-Man-(1-&gt;2)-alpha-D-Man-(1-&gt;3)-[alpha-D-Man-(1-&gt;2)-alpha-D-Man-(1-&gt;3)-[alpha-D-Man-(1-&gt;2)-alpha-D-Man-(1-&gt;6)]-alpha-D-Man-(1-&gt;6)]-beta-D-Man-(1-&gt;4)-beta-D-GlcNAc-(1-&gt;4)-beta-D-GlcNAc)-L-asparaginyl-[protein] (N-glucan mannose isomer 9A1,2,3B1,2,3) + 4 H2O = N(4)-(alpha-D-Man-(1-&gt;3)-[alpha-D-Man-(1-&gt;3)-[alpha-D-Man-(1-&gt;6)]-alpha-D-Man-(1-&gt;6)]-beta-D-Man-(1-&gt;4)-beta-D-GlcNAc-(1-&gt;4)-beta-D-GlcNAc)-L-asparaginyl-[protein] (N-glucan mannose isomer 5A1,2) + 4 beta-D-mannose</text>
        <dbReference type="Rhea" id="RHEA:56008"/>
        <dbReference type="Rhea" id="RHEA-COMP:14356"/>
        <dbReference type="Rhea" id="RHEA-COMP:14367"/>
        <dbReference type="ChEBI" id="CHEBI:15377"/>
        <dbReference type="ChEBI" id="CHEBI:28563"/>
        <dbReference type="ChEBI" id="CHEBI:59087"/>
        <dbReference type="ChEBI" id="CHEBI:139493"/>
        <dbReference type="EC" id="3.2.1.113"/>
    </reaction>
</comment>
<organism evidence="15 16">
    <name type="scientific">Rhodofomes roseus</name>
    <dbReference type="NCBI Taxonomy" id="34475"/>
    <lineage>
        <taxon>Eukaryota</taxon>
        <taxon>Fungi</taxon>
        <taxon>Dikarya</taxon>
        <taxon>Basidiomycota</taxon>
        <taxon>Agaricomycotina</taxon>
        <taxon>Agaricomycetes</taxon>
        <taxon>Polyporales</taxon>
        <taxon>Rhodofomes</taxon>
    </lineage>
</organism>
<reference evidence="15 16" key="1">
    <citation type="submission" date="2019-01" db="EMBL/GenBank/DDBJ databases">
        <title>Genome sequencing of the rare red list fungi Fomitopsis rosea.</title>
        <authorList>
            <person name="Buettner E."/>
            <person name="Kellner H."/>
        </authorList>
    </citation>
    <scope>NUCLEOTIDE SEQUENCE [LARGE SCALE GENOMIC DNA]</scope>
    <source>
        <strain evidence="15 16">DSM 105464</strain>
    </source>
</reference>
<keyword evidence="14" id="KW-1133">Transmembrane helix</keyword>
<feature type="compositionally biased region" description="Low complexity" evidence="13">
    <location>
        <begin position="424"/>
        <end position="436"/>
    </location>
</feature>
<comment type="cofactor">
    <cofactor evidence="1 10">
        <name>Ca(2+)</name>
        <dbReference type="ChEBI" id="CHEBI:29108"/>
    </cofactor>
</comment>
<sequence length="566" mass="63004">MPVYRPLSRLLPYTVGAIFLWGLLYLAWPFFDHLPPLPPPPHAPLRQHPHFPPHGSSRKWGARADAVRHAFLHAYTGYQEHAGQGDELKPVSEGSVDNFNGWRLTLVDGMDTMWIMGLHKEFYDALTTVAELDFHLDEGSFAPFFETVIRYLGGLLSAYALSGEPVLLNRADDLGSMLLPAMSTDSGLPMYAVNTKTGETREGWTRGIVLWAEALSCQLEYKYLAHITGRQEYFQRVEHIMDLMHDANVTDGMFPTKWNLSKGIPTNTQFSVGAFADSAHEYLLKQWLLTSKSEPQALDLYLRASTSIVENLLYLTPNRRLLYVTDVTNSHPSYTFEHLSCFLPGLLALGAHTLGAALDPRVRDIHAWAAQGLAYTCWMTYADHETGAGARRDADGACAAERGEPVRRAVAVRGGQVGGGGQARGRAARAAGGPADARGEARLSGAEGGVFSEAGGVVKTVESFYLMWRTTGDEVWRERGWAVFQAIEREAKTKSGYASLQSVEKSPAPKKDEMPSFFLAETLKYLYLLFTDEELIPLDQWVFNTEAHPLPVFQWTEWEKKAYGII</sequence>
<dbReference type="Pfam" id="PF01532">
    <property type="entry name" value="Glyco_hydro_47"/>
    <property type="match status" value="1"/>
</dbReference>
<evidence type="ECO:0000256" key="3">
    <source>
        <dbReference type="ARBA" id="ARBA00007658"/>
    </source>
</evidence>
<dbReference type="EMBL" id="SEKV01000250">
    <property type="protein sequence ID" value="TFY60511.1"/>
    <property type="molecule type" value="Genomic_DNA"/>
</dbReference>
<keyword evidence="5 12" id="KW-0378">Hydrolase</keyword>
<dbReference type="EC" id="3.2.1.-" evidence="12"/>
<comment type="similarity">
    <text evidence="3 12">Belongs to the glycosyl hydrolase 47 family.</text>
</comment>
<name>A0A4Y9YGE0_9APHY</name>
<keyword evidence="14" id="KW-0472">Membrane</keyword>
<feature type="disulfide bond" evidence="11">
    <location>
        <begin position="341"/>
        <end position="377"/>
    </location>
</feature>
<evidence type="ECO:0000256" key="9">
    <source>
        <dbReference type="ARBA" id="ARBA00048605"/>
    </source>
</evidence>
<dbReference type="GO" id="GO:0016020">
    <property type="term" value="C:membrane"/>
    <property type="evidence" value="ECO:0007669"/>
    <property type="project" value="InterPro"/>
</dbReference>
<comment type="pathway">
    <text evidence="2">Protein modification; protein glycosylation.</text>
</comment>
<dbReference type="GO" id="GO:0004571">
    <property type="term" value="F:mannosyl-oligosaccharide 1,2-alpha-mannosidase activity"/>
    <property type="evidence" value="ECO:0007669"/>
    <property type="project" value="UniProtKB-EC"/>
</dbReference>
<evidence type="ECO:0000256" key="6">
    <source>
        <dbReference type="ARBA" id="ARBA00022837"/>
    </source>
</evidence>
<dbReference type="SUPFAM" id="SSF48225">
    <property type="entry name" value="Seven-hairpin glycosidases"/>
    <property type="match status" value="1"/>
</dbReference>
<dbReference type="GO" id="GO:0005783">
    <property type="term" value="C:endoplasmic reticulum"/>
    <property type="evidence" value="ECO:0007669"/>
    <property type="project" value="TreeGrafter"/>
</dbReference>
<dbReference type="GO" id="GO:0005975">
    <property type="term" value="P:carbohydrate metabolic process"/>
    <property type="evidence" value="ECO:0007669"/>
    <property type="project" value="InterPro"/>
</dbReference>
<dbReference type="InterPro" id="IPR012341">
    <property type="entry name" value="6hp_glycosidase-like_sf"/>
</dbReference>
<evidence type="ECO:0000256" key="5">
    <source>
        <dbReference type="ARBA" id="ARBA00022801"/>
    </source>
</evidence>
<keyword evidence="4 10" id="KW-0479">Metal-binding</keyword>
<dbReference type="AlphaFoldDB" id="A0A4Y9YGE0"/>
<dbReference type="Proteomes" id="UP000298390">
    <property type="component" value="Unassembled WGS sequence"/>
</dbReference>
<dbReference type="Gene3D" id="1.50.10.10">
    <property type="match status" value="1"/>
</dbReference>
<dbReference type="PRINTS" id="PR00747">
    <property type="entry name" value="GLYHDRLASE47"/>
</dbReference>
<evidence type="ECO:0000256" key="4">
    <source>
        <dbReference type="ARBA" id="ARBA00022723"/>
    </source>
</evidence>
<evidence type="ECO:0000256" key="11">
    <source>
        <dbReference type="PIRSR" id="PIRSR601382-3"/>
    </source>
</evidence>
<feature type="binding site" evidence="10">
    <location>
        <position position="545"/>
    </location>
    <ligand>
        <name>Ca(2+)</name>
        <dbReference type="ChEBI" id="CHEBI:29108"/>
    </ligand>
</feature>
<dbReference type="STRING" id="34475.A0A4Y9YGE0"/>
<comment type="catalytic activity">
    <reaction evidence="8">
        <text>N(4)-(alpha-D-Man-(1-&gt;2)-alpha-D-Man-(1-&gt;2)-alpha-D-Man-(1-&gt;3)-[alpha-D-Man-(1-&gt;3)-[alpha-D-Man-(1-&gt;2)-alpha-D-Man-(1-&gt;6)]-alpha-D-Man-(1-&gt;6)]-beta-D-Man-(1-&gt;4)-beta-D-GlcNAc-(1-&gt;4)-beta-D-GlcNAc)-L-asparaginyl-[protein] (N-glucan mannose isomer 8A1,2,3B1,3) + 3 H2O = N(4)-(alpha-D-Man-(1-&gt;3)-[alpha-D-Man-(1-&gt;3)-[alpha-D-Man-(1-&gt;6)]-alpha-D-Man-(1-&gt;6)]-beta-D-Man-(1-&gt;4)-beta-D-GlcNAc-(1-&gt;4)-beta-D-GlcNAc)-L-asparaginyl-[protein] (N-glucan mannose isomer 5A1,2) + 3 beta-D-mannose</text>
        <dbReference type="Rhea" id="RHEA:56028"/>
        <dbReference type="Rhea" id="RHEA-COMP:14358"/>
        <dbReference type="Rhea" id="RHEA-COMP:14367"/>
        <dbReference type="ChEBI" id="CHEBI:15377"/>
        <dbReference type="ChEBI" id="CHEBI:28563"/>
        <dbReference type="ChEBI" id="CHEBI:59087"/>
        <dbReference type="ChEBI" id="CHEBI:60628"/>
        <dbReference type="EC" id="3.2.1.113"/>
    </reaction>
</comment>
<dbReference type="InterPro" id="IPR001382">
    <property type="entry name" value="Glyco_hydro_47"/>
</dbReference>
<evidence type="ECO:0000256" key="7">
    <source>
        <dbReference type="ARBA" id="ARBA00023157"/>
    </source>
</evidence>